<organism evidence="7 8">
    <name type="scientific">Malaciobacter mytili LMG 24559</name>
    <dbReference type="NCBI Taxonomy" id="1032238"/>
    <lineage>
        <taxon>Bacteria</taxon>
        <taxon>Pseudomonadati</taxon>
        <taxon>Campylobacterota</taxon>
        <taxon>Epsilonproteobacteria</taxon>
        <taxon>Campylobacterales</taxon>
        <taxon>Arcobacteraceae</taxon>
        <taxon>Malaciobacter</taxon>
    </lineage>
</organism>
<keyword evidence="2 3" id="KW-0802">TPR repeat</keyword>
<evidence type="ECO:0000256" key="2">
    <source>
        <dbReference type="ARBA" id="ARBA00022803"/>
    </source>
</evidence>
<dbReference type="Gene3D" id="3.40.50.410">
    <property type="entry name" value="von Willebrand factor, type A domain"/>
    <property type="match status" value="1"/>
</dbReference>
<dbReference type="InterPro" id="IPR002035">
    <property type="entry name" value="VWF_A"/>
</dbReference>
<proteinExistence type="predicted"/>
<dbReference type="SUPFAM" id="SSF48452">
    <property type="entry name" value="TPR-like"/>
    <property type="match status" value="1"/>
</dbReference>
<dbReference type="InterPro" id="IPR013105">
    <property type="entry name" value="TPR_2"/>
</dbReference>
<dbReference type="RefSeq" id="WP_114842501.1">
    <property type="nucleotide sequence ID" value="NZ_CP031219.1"/>
</dbReference>
<dbReference type="PROSITE" id="PS50234">
    <property type="entry name" value="VWFA"/>
    <property type="match status" value="1"/>
</dbReference>
<feature type="domain" description="VWFA" evidence="6">
    <location>
        <begin position="87"/>
        <end position="281"/>
    </location>
</feature>
<protein>
    <recommendedName>
        <fullName evidence="6">VWFA domain-containing protein</fullName>
    </recommendedName>
</protein>
<dbReference type="Proteomes" id="UP000290092">
    <property type="component" value="Unassembled WGS sequence"/>
</dbReference>
<dbReference type="InterPro" id="IPR050768">
    <property type="entry name" value="UPF0353/GerABKA_families"/>
</dbReference>
<dbReference type="PROSITE" id="PS50005">
    <property type="entry name" value="TPR"/>
    <property type="match status" value="2"/>
</dbReference>
<keyword evidence="5" id="KW-0812">Transmembrane</keyword>
<evidence type="ECO:0000313" key="7">
    <source>
        <dbReference type="EMBL" id="RXK16142.1"/>
    </source>
</evidence>
<feature type="transmembrane region" description="Helical" evidence="5">
    <location>
        <begin position="7"/>
        <end position="24"/>
    </location>
</feature>
<dbReference type="KEGG" id="amyt:AMYT_2125"/>
<dbReference type="Pfam" id="PF07719">
    <property type="entry name" value="TPR_2"/>
    <property type="match status" value="1"/>
</dbReference>
<dbReference type="EMBL" id="NXID01000013">
    <property type="protein sequence ID" value="RXK16142.1"/>
    <property type="molecule type" value="Genomic_DNA"/>
</dbReference>
<dbReference type="Pfam" id="PF00515">
    <property type="entry name" value="TPR_1"/>
    <property type="match status" value="1"/>
</dbReference>
<evidence type="ECO:0000256" key="4">
    <source>
        <dbReference type="SAM" id="MobiDB-lite"/>
    </source>
</evidence>
<dbReference type="Gene3D" id="1.25.40.10">
    <property type="entry name" value="Tetratricopeptide repeat domain"/>
    <property type="match status" value="1"/>
</dbReference>
<dbReference type="AlphaFoldDB" id="A0AAX2AGM0"/>
<keyword evidence="5" id="KW-0472">Membrane</keyword>
<name>A0AAX2AGM0_9BACT</name>
<keyword evidence="1" id="KW-0677">Repeat</keyword>
<feature type="transmembrane region" description="Helical" evidence="5">
    <location>
        <begin position="56"/>
        <end position="74"/>
    </location>
</feature>
<feature type="transmembrane region" description="Helical" evidence="5">
    <location>
        <begin position="298"/>
        <end position="317"/>
    </location>
</feature>
<dbReference type="PANTHER" id="PTHR22550">
    <property type="entry name" value="SPORE GERMINATION PROTEIN"/>
    <property type="match status" value="1"/>
</dbReference>
<evidence type="ECO:0000313" key="8">
    <source>
        <dbReference type="Proteomes" id="UP000290092"/>
    </source>
</evidence>
<keyword evidence="5" id="KW-1133">Transmembrane helix</keyword>
<dbReference type="PANTHER" id="PTHR22550:SF14">
    <property type="entry name" value="VWFA DOMAIN-CONTAINING PROTEIN"/>
    <property type="match status" value="1"/>
</dbReference>
<evidence type="ECO:0000256" key="1">
    <source>
        <dbReference type="ARBA" id="ARBA00022737"/>
    </source>
</evidence>
<feature type="repeat" description="TPR" evidence="3">
    <location>
        <begin position="406"/>
        <end position="439"/>
    </location>
</feature>
<comment type="caution">
    <text evidence="7">The sequence shown here is derived from an EMBL/GenBank/DDBJ whole genome shotgun (WGS) entry which is preliminary data.</text>
</comment>
<dbReference type="InterPro" id="IPR036465">
    <property type="entry name" value="vWFA_dom_sf"/>
</dbReference>
<accession>A0AAX2AGM0</accession>
<sequence>MQFLYPNVLFFMLIPTILLAFFITTNKKNIEKYFTKEALSKLQVANKFLSQSSRNILFFIAILLMIISLARPVLDKKEKEIKQDINSYILALDVSKSMFAQDLPPNRYTFAKTKLLNFIENSKDKEIGIILFSSSSYILSPLTQDITSLKELVKNLDNSIQLENGSEISTAIKTASKLLKNKTNKNLILLTDGTDKQEFKEEIALANNLNINIYTIGMATNKKSAIKLNENQYLTDEKGNIVTVALNEQIKHLSLNTNAAYINFTFNNSDINQILQVIDEKKQKEKNDIKKYKVYTELFYFPLALALLILLIAFSSLPKLKYLPFVLLIFISTDTKASITDFKIIDKATTLYENQNYKEASKEFKKIAKNSEAHYNLANSLYKEKKYKEAIDEYKKVVTSNEDLEFKKLHNLGNSYTKINKLQDAIKMYEKALQIKKDKQTKENLEIVKKALEKNKQENQNNKNKQEDKNNQKENKKDKQKDKNQENSQKNEQKNQEEKNQEEKNENPKGNKQKEEKDSENLKEKKQENSKDKNSSLEKIKKEVPISDIEEKKWLKELENSSTVFLKKDEQKNTNSKW</sequence>
<evidence type="ECO:0000256" key="5">
    <source>
        <dbReference type="SAM" id="Phobius"/>
    </source>
</evidence>
<evidence type="ECO:0000256" key="3">
    <source>
        <dbReference type="PROSITE-ProRule" id="PRU00339"/>
    </source>
</evidence>
<dbReference type="InterPro" id="IPR011990">
    <property type="entry name" value="TPR-like_helical_dom_sf"/>
</dbReference>
<feature type="repeat" description="TPR" evidence="3">
    <location>
        <begin position="371"/>
        <end position="404"/>
    </location>
</feature>
<evidence type="ECO:0000259" key="6">
    <source>
        <dbReference type="PROSITE" id="PS50234"/>
    </source>
</evidence>
<dbReference type="InterPro" id="IPR019734">
    <property type="entry name" value="TPR_rpt"/>
</dbReference>
<gene>
    <name evidence="7" type="ORF">CP985_04635</name>
</gene>
<dbReference type="SMART" id="SM00327">
    <property type="entry name" value="VWA"/>
    <property type="match status" value="1"/>
</dbReference>
<dbReference type="SUPFAM" id="SSF53300">
    <property type="entry name" value="vWA-like"/>
    <property type="match status" value="1"/>
</dbReference>
<dbReference type="Pfam" id="PF13519">
    <property type="entry name" value="VWA_2"/>
    <property type="match status" value="1"/>
</dbReference>
<dbReference type="SMART" id="SM00028">
    <property type="entry name" value="TPR"/>
    <property type="match status" value="2"/>
</dbReference>
<keyword evidence="8" id="KW-1185">Reference proteome</keyword>
<feature type="region of interest" description="Disordered" evidence="4">
    <location>
        <begin position="452"/>
        <end position="578"/>
    </location>
</feature>
<feature type="compositionally biased region" description="Basic and acidic residues" evidence="4">
    <location>
        <begin position="464"/>
        <end position="559"/>
    </location>
</feature>
<reference evidence="7 8" key="1">
    <citation type="submission" date="2017-09" db="EMBL/GenBank/DDBJ databases">
        <title>Genomics of the genus Arcobacter.</title>
        <authorList>
            <person name="Perez-Cataluna A."/>
            <person name="Figueras M.J."/>
            <person name="Salas-Masso N."/>
        </authorList>
    </citation>
    <scope>NUCLEOTIDE SEQUENCE [LARGE SCALE GENOMIC DNA]</scope>
    <source>
        <strain evidence="7 8">CECT 7386</strain>
    </source>
</reference>